<sequence length="82" mass="9337">MVQVQEEWRDPGGGPSDPSILFGFGRHVAVKIWADPNSKTLHVHTWWTSLKNWDPSDLSDEFGHLRDGVEQAQFMEFVTNNG</sequence>
<accession>A0AAV3R2X6</accession>
<evidence type="ECO:0000313" key="1">
    <source>
        <dbReference type="EMBL" id="GAA0170220.1"/>
    </source>
</evidence>
<dbReference type="EMBL" id="BAABME010007147">
    <property type="protein sequence ID" value="GAA0170220.1"/>
    <property type="molecule type" value="Genomic_DNA"/>
</dbReference>
<organism evidence="1 2">
    <name type="scientific">Lithospermum erythrorhizon</name>
    <name type="common">Purple gromwell</name>
    <name type="synonym">Lithospermum officinale var. erythrorhizon</name>
    <dbReference type="NCBI Taxonomy" id="34254"/>
    <lineage>
        <taxon>Eukaryota</taxon>
        <taxon>Viridiplantae</taxon>
        <taxon>Streptophyta</taxon>
        <taxon>Embryophyta</taxon>
        <taxon>Tracheophyta</taxon>
        <taxon>Spermatophyta</taxon>
        <taxon>Magnoliopsida</taxon>
        <taxon>eudicotyledons</taxon>
        <taxon>Gunneridae</taxon>
        <taxon>Pentapetalae</taxon>
        <taxon>asterids</taxon>
        <taxon>lamiids</taxon>
        <taxon>Boraginales</taxon>
        <taxon>Boraginaceae</taxon>
        <taxon>Boraginoideae</taxon>
        <taxon>Lithospermeae</taxon>
        <taxon>Lithospermum</taxon>
    </lineage>
</organism>
<name>A0AAV3R2X6_LITER</name>
<comment type="caution">
    <text evidence="1">The sequence shown here is derived from an EMBL/GenBank/DDBJ whole genome shotgun (WGS) entry which is preliminary data.</text>
</comment>
<dbReference type="AlphaFoldDB" id="A0AAV3R2X6"/>
<dbReference type="Proteomes" id="UP001454036">
    <property type="component" value="Unassembled WGS sequence"/>
</dbReference>
<evidence type="ECO:0000313" key="2">
    <source>
        <dbReference type="Proteomes" id="UP001454036"/>
    </source>
</evidence>
<reference evidence="1 2" key="1">
    <citation type="submission" date="2024-01" db="EMBL/GenBank/DDBJ databases">
        <title>The complete chloroplast genome sequence of Lithospermum erythrorhizon: insights into the phylogenetic relationship among Boraginaceae species and the maternal lineages of purple gromwells.</title>
        <authorList>
            <person name="Okada T."/>
            <person name="Watanabe K."/>
        </authorList>
    </citation>
    <scope>NUCLEOTIDE SEQUENCE [LARGE SCALE GENOMIC DNA]</scope>
</reference>
<protein>
    <submittedName>
        <fullName evidence="1">Uncharacterized protein</fullName>
    </submittedName>
</protein>
<proteinExistence type="predicted"/>
<gene>
    <name evidence="1" type="ORF">LIER_24528</name>
</gene>
<keyword evidence="2" id="KW-1185">Reference proteome</keyword>